<proteinExistence type="predicted"/>
<comment type="caution">
    <text evidence="2">The sequence shown here is derived from an EMBL/GenBank/DDBJ whole genome shotgun (WGS) entry which is preliminary data.</text>
</comment>
<keyword evidence="1" id="KW-0472">Membrane</keyword>
<dbReference type="RefSeq" id="WP_343956052.1">
    <property type="nucleotide sequence ID" value="NZ_BAAAMN010000009.1"/>
</dbReference>
<evidence type="ECO:0000256" key="1">
    <source>
        <dbReference type="SAM" id="Phobius"/>
    </source>
</evidence>
<dbReference type="SUPFAM" id="SSF103473">
    <property type="entry name" value="MFS general substrate transporter"/>
    <property type="match status" value="1"/>
</dbReference>
<accession>A0ABN2U4M9</accession>
<dbReference type="Proteomes" id="UP001501461">
    <property type="component" value="Unassembled WGS sequence"/>
</dbReference>
<keyword evidence="1" id="KW-0812">Transmembrane</keyword>
<evidence type="ECO:0000313" key="2">
    <source>
        <dbReference type="EMBL" id="GAA2028565.1"/>
    </source>
</evidence>
<dbReference type="InterPro" id="IPR036259">
    <property type="entry name" value="MFS_trans_sf"/>
</dbReference>
<gene>
    <name evidence="2" type="ORF">GCM10009720_05410</name>
</gene>
<evidence type="ECO:0000313" key="3">
    <source>
        <dbReference type="Proteomes" id="UP001501461"/>
    </source>
</evidence>
<keyword evidence="1" id="KW-1133">Transmembrane helix</keyword>
<protein>
    <recommendedName>
        <fullName evidence="4">Major facilitator superfamily (MFS) profile domain-containing protein</fullName>
    </recommendedName>
</protein>
<reference evidence="2 3" key="1">
    <citation type="journal article" date="2019" name="Int. J. Syst. Evol. Microbiol.">
        <title>The Global Catalogue of Microorganisms (GCM) 10K type strain sequencing project: providing services to taxonomists for standard genome sequencing and annotation.</title>
        <authorList>
            <consortium name="The Broad Institute Genomics Platform"/>
            <consortium name="The Broad Institute Genome Sequencing Center for Infectious Disease"/>
            <person name="Wu L."/>
            <person name="Ma J."/>
        </authorList>
    </citation>
    <scope>NUCLEOTIDE SEQUENCE [LARGE SCALE GENOMIC DNA]</scope>
    <source>
        <strain evidence="2 3">JCM 13595</strain>
    </source>
</reference>
<sequence length="139" mass="15013">MTPDWVRYAHRYKRKERRNAIIMGIIGALFAAVGVFLLFTGAVWIALTGMMFGLANILGGVLVWSQADGSHGSTMVAILTCLLFTVFSVLMIITSVVAPASFGHRGPVGMAIAGGLGLAFFGPGLIVLIIKYTRRRRTR</sequence>
<name>A0ABN2U4M9_9MICC</name>
<feature type="transmembrane region" description="Helical" evidence="1">
    <location>
        <begin position="76"/>
        <end position="102"/>
    </location>
</feature>
<evidence type="ECO:0008006" key="4">
    <source>
        <dbReference type="Google" id="ProtNLM"/>
    </source>
</evidence>
<feature type="transmembrane region" description="Helical" evidence="1">
    <location>
        <begin position="108"/>
        <end position="130"/>
    </location>
</feature>
<keyword evidence="3" id="KW-1185">Reference proteome</keyword>
<dbReference type="EMBL" id="BAAAMN010000009">
    <property type="protein sequence ID" value="GAA2028565.1"/>
    <property type="molecule type" value="Genomic_DNA"/>
</dbReference>
<feature type="transmembrane region" description="Helical" evidence="1">
    <location>
        <begin position="20"/>
        <end position="39"/>
    </location>
</feature>
<feature type="transmembrane region" description="Helical" evidence="1">
    <location>
        <begin position="45"/>
        <end position="64"/>
    </location>
</feature>
<organism evidence="2 3">
    <name type="scientific">Yaniella flava</name>
    <dbReference type="NCBI Taxonomy" id="287930"/>
    <lineage>
        <taxon>Bacteria</taxon>
        <taxon>Bacillati</taxon>
        <taxon>Actinomycetota</taxon>
        <taxon>Actinomycetes</taxon>
        <taxon>Micrococcales</taxon>
        <taxon>Micrococcaceae</taxon>
        <taxon>Yaniella</taxon>
    </lineage>
</organism>